<reference evidence="3 4" key="1">
    <citation type="submission" date="2016-11" db="EMBL/GenBank/DDBJ databases">
        <title>Trade-off between light-utilization and light-protection in marine flavobacteria.</title>
        <authorList>
            <person name="Kumagai Y."/>
        </authorList>
    </citation>
    <scope>NUCLEOTIDE SEQUENCE [LARGE SCALE GENOMIC DNA]</scope>
    <source>
        <strain evidence="3 4">NBRC 107125</strain>
    </source>
</reference>
<dbReference type="KEGG" id="osg:BST96_01340"/>
<dbReference type="Gene3D" id="3.10.310.50">
    <property type="match status" value="1"/>
</dbReference>
<proteinExistence type="predicted"/>
<dbReference type="RefSeq" id="WP_085756957.1">
    <property type="nucleotide sequence ID" value="NZ_CP019343.1"/>
</dbReference>
<accession>A0A1X9ND31</accession>
<feature type="transmembrane region" description="Helical" evidence="1">
    <location>
        <begin position="70"/>
        <end position="94"/>
    </location>
</feature>
<keyword evidence="1" id="KW-0812">Transmembrane</keyword>
<dbReference type="PANTHER" id="PTHR30373">
    <property type="entry name" value="UPF0603 PROTEIN YGCG"/>
    <property type="match status" value="1"/>
</dbReference>
<dbReference type="EMBL" id="CP019343">
    <property type="protein sequence ID" value="ARN72867.1"/>
    <property type="molecule type" value="Genomic_DNA"/>
</dbReference>
<keyword evidence="1" id="KW-0472">Membrane</keyword>
<dbReference type="InterPro" id="IPR007621">
    <property type="entry name" value="TPM_dom"/>
</dbReference>
<dbReference type="Proteomes" id="UP000193450">
    <property type="component" value="Chromosome"/>
</dbReference>
<dbReference type="PANTHER" id="PTHR30373:SF8">
    <property type="entry name" value="BLL7265 PROTEIN"/>
    <property type="match status" value="1"/>
</dbReference>
<dbReference type="OrthoDB" id="5825388at2"/>
<feature type="domain" description="TPM" evidence="2">
    <location>
        <begin position="103"/>
        <end position="180"/>
    </location>
</feature>
<name>A0A1X9ND31_9GAMM</name>
<dbReference type="AlphaFoldDB" id="A0A1X9ND31"/>
<evidence type="ECO:0000259" key="2">
    <source>
        <dbReference type="Pfam" id="PF04536"/>
    </source>
</evidence>
<dbReference type="Pfam" id="PF04536">
    <property type="entry name" value="TPM_phosphatase"/>
    <property type="match status" value="1"/>
</dbReference>
<keyword evidence="4" id="KW-1185">Reference proteome</keyword>
<sequence length="204" mass="22612">MSLLEDSQLQAVSDAINAVEQNTDAELVTVLAEQADDYRYIPTLWAAVLALLAPGVIWLSGVWLETLDILLWQLGVFAVLALVLRVPVILFRIIPSSVKYWRASNLARRQFLENNLHHTRQESGVLIFVSEAEHYVEIIADRGIDQHVSEQQWQAIVDDFITAIKAGQTQQGLIACIDACGVLLAEHAPATGSKNELPNHLVLI</sequence>
<evidence type="ECO:0000256" key="1">
    <source>
        <dbReference type="SAM" id="Phobius"/>
    </source>
</evidence>
<feature type="transmembrane region" description="Helical" evidence="1">
    <location>
        <begin position="44"/>
        <end position="64"/>
    </location>
</feature>
<protein>
    <recommendedName>
        <fullName evidence="2">TPM domain-containing protein</fullName>
    </recommendedName>
</protein>
<gene>
    <name evidence="3" type="ORF">BST96_01340</name>
</gene>
<organism evidence="3 4">
    <name type="scientific">Oceanicoccus sagamiensis</name>
    <dbReference type="NCBI Taxonomy" id="716816"/>
    <lineage>
        <taxon>Bacteria</taxon>
        <taxon>Pseudomonadati</taxon>
        <taxon>Pseudomonadota</taxon>
        <taxon>Gammaproteobacteria</taxon>
        <taxon>Cellvibrionales</taxon>
        <taxon>Spongiibacteraceae</taxon>
        <taxon>Oceanicoccus</taxon>
    </lineage>
</organism>
<keyword evidence="1" id="KW-1133">Transmembrane helix</keyword>
<evidence type="ECO:0000313" key="4">
    <source>
        <dbReference type="Proteomes" id="UP000193450"/>
    </source>
</evidence>
<evidence type="ECO:0000313" key="3">
    <source>
        <dbReference type="EMBL" id="ARN72867.1"/>
    </source>
</evidence>